<protein>
    <submittedName>
        <fullName evidence="1">Transcriptional regulator, AraC family</fullName>
    </submittedName>
</protein>
<dbReference type="AlphaFoldDB" id="A0A0G1MHE2"/>
<name>A0A0G1MHE2_9BACT</name>
<evidence type="ECO:0000313" key="1">
    <source>
        <dbReference type="EMBL" id="KKT71414.1"/>
    </source>
</evidence>
<evidence type="ECO:0000313" key="2">
    <source>
        <dbReference type="Proteomes" id="UP000034154"/>
    </source>
</evidence>
<sequence length="109" mass="12731">MWVRNIRESHDLDVVARGSAWEIAKLLGDIEWREDGVQRVSLLNSDVEIFNSWGFGRWSADELIDSADLFEGVRFVNLGIVLEYKRQLTREKDLVDIKLIQAWLKEKDV</sequence>
<dbReference type="Proteomes" id="UP000034154">
    <property type="component" value="Unassembled WGS sequence"/>
</dbReference>
<proteinExistence type="predicted"/>
<organism evidence="1 2">
    <name type="scientific">Candidatus Uhrbacteria bacterium GW2011_GWF2_44_350</name>
    <dbReference type="NCBI Taxonomy" id="1619000"/>
    <lineage>
        <taxon>Bacteria</taxon>
        <taxon>Candidatus Uhriibacteriota</taxon>
    </lineage>
</organism>
<reference evidence="1 2" key="1">
    <citation type="journal article" date="2015" name="Nature">
        <title>rRNA introns, odd ribosomes, and small enigmatic genomes across a large radiation of phyla.</title>
        <authorList>
            <person name="Brown C.T."/>
            <person name="Hug L.A."/>
            <person name="Thomas B.C."/>
            <person name="Sharon I."/>
            <person name="Castelle C.J."/>
            <person name="Singh A."/>
            <person name="Wilkins M.J."/>
            <person name="Williams K.H."/>
            <person name="Banfield J.F."/>
        </authorList>
    </citation>
    <scope>NUCLEOTIDE SEQUENCE [LARGE SCALE GENOMIC DNA]</scope>
</reference>
<gene>
    <name evidence="1" type="ORF">UW63_C0017G0014</name>
</gene>
<comment type="caution">
    <text evidence="1">The sequence shown here is derived from an EMBL/GenBank/DDBJ whole genome shotgun (WGS) entry which is preliminary data.</text>
</comment>
<accession>A0A0G1MHE2</accession>
<dbReference type="EMBL" id="LCJB01000017">
    <property type="protein sequence ID" value="KKT71414.1"/>
    <property type="molecule type" value="Genomic_DNA"/>
</dbReference>